<feature type="region of interest" description="Disordered" evidence="1">
    <location>
        <begin position="62"/>
        <end position="84"/>
    </location>
</feature>
<feature type="transmembrane region" description="Helical" evidence="2">
    <location>
        <begin position="32"/>
        <end position="52"/>
    </location>
</feature>
<feature type="region of interest" description="Disordered" evidence="1">
    <location>
        <begin position="1"/>
        <end position="22"/>
    </location>
</feature>
<accession>A0A1H8YMC5</accession>
<dbReference type="OrthoDB" id="8988083at2"/>
<evidence type="ECO:0000256" key="2">
    <source>
        <dbReference type="SAM" id="Phobius"/>
    </source>
</evidence>
<keyword evidence="2" id="KW-0812">Transmembrane</keyword>
<evidence type="ECO:0000313" key="4">
    <source>
        <dbReference type="Proteomes" id="UP000198582"/>
    </source>
</evidence>
<keyword evidence="2" id="KW-1133">Transmembrane helix</keyword>
<proteinExistence type="predicted"/>
<feature type="compositionally biased region" description="Polar residues" evidence="1">
    <location>
        <begin position="62"/>
        <end position="73"/>
    </location>
</feature>
<dbReference type="Proteomes" id="UP000198582">
    <property type="component" value="Unassembled WGS sequence"/>
</dbReference>
<dbReference type="STRING" id="394193.SAMN04489732_12664"/>
<keyword evidence="4" id="KW-1185">Reference proteome</keyword>
<dbReference type="EMBL" id="FOEF01000026">
    <property type="protein sequence ID" value="SEP53340.1"/>
    <property type="molecule type" value="Genomic_DNA"/>
</dbReference>
<reference evidence="4" key="1">
    <citation type="submission" date="2016-10" db="EMBL/GenBank/DDBJ databases">
        <authorList>
            <person name="Varghese N."/>
            <person name="Submissions S."/>
        </authorList>
    </citation>
    <scope>NUCLEOTIDE SEQUENCE [LARGE SCALE GENOMIC DNA]</scope>
    <source>
        <strain evidence="4">DSM 44993</strain>
    </source>
</reference>
<dbReference type="RefSeq" id="WP_091627952.1">
    <property type="nucleotide sequence ID" value="NZ_FOEF01000026.1"/>
</dbReference>
<sequence length="238" mass="24812">MAAKKNSQRKPTPRAAQKAVAQARAGSRRNGLLWGGAAVIVVALLVAVIVAVTNSAGTKQADTAATNLNNPPATTAVGRNAPPPWPAPADAAAAVRTAGLPMLTAEGNVEHIHAHLDVRVDGQPVEVPPYLGIDQTRGSISPLHTHDTTGVIHIESPVKREFTLGELFSEWDVSLSADNIGALHATDGKTLRVYVNGTLRGGNPAAITFNAHDEIVLIYGAPQPGESVPSRYDFPAGD</sequence>
<keyword evidence="2" id="KW-0472">Membrane</keyword>
<evidence type="ECO:0000313" key="3">
    <source>
        <dbReference type="EMBL" id="SEP53340.1"/>
    </source>
</evidence>
<protein>
    <submittedName>
        <fullName evidence="3">Uncharacterized protein</fullName>
    </submittedName>
</protein>
<gene>
    <name evidence="3" type="ORF">SAMN04489732_12664</name>
</gene>
<name>A0A1H8YMC5_9PSEU</name>
<dbReference type="AlphaFoldDB" id="A0A1H8YMC5"/>
<organism evidence="3 4">
    <name type="scientific">Amycolatopsis saalfeldensis</name>
    <dbReference type="NCBI Taxonomy" id="394193"/>
    <lineage>
        <taxon>Bacteria</taxon>
        <taxon>Bacillati</taxon>
        <taxon>Actinomycetota</taxon>
        <taxon>Actinomycetes</taxon>
        <taxon>Pseudonocardiales</taxon>
        <taxon>Pseudonocardiaceae</taxon>
        <taxon>Amycolatopsis</taxon>
    </lineage>
</organism>
<evidence type="ECO:0000256" key="1">
    <source>
        <dbReference type="SAM" id="MobiDB-lite"/>
    </source>
</evidence>
<feature type="compositionally biased region" description="Basic residues" evidence="1">
    <location>
        <begin position="1"/>
        <end position="12"/>
    </location>
</feature>